<proteinExistence type="predicted"/>
<reference evidence="1" key="2">
    <citation type="journal article" date="2022" name="Res Sq">
        <title>Comparative Genomics Reveals Insights into the Divergent Evolution of Astigmatic Mites and Household Pest Adaptations.</title>
        <authorList>
            <person name="Xiong Q."/>
            <person name="Wan A.T.-Y."/>
            <person name="Liu X.-Y."/>
            <person name="Fung C.S.-H."/>
            <person name="Xiao X."/>
            <person name="Malainual N."/>
            <person name="Hou J."/>
            <person name="Wang L."/>
            <person name="Wang M."/>
            <person name="Yang K."/>
            <person name="Cui Y."/>
            <person name="Leung E."/>
            <person name="Nong W."/>
            <person name="Shin S.-K."/>
            <person name="Au S."/>
            <person name="Jeong K.Y."/>
            <person name="Chew F.T."/>
            <person name="Hui J."/>
            <person name="Leung T.F."/>
            <person name="Tungtrongchitr A."/>
            <person name="Zhong N."/>
            <person name="Liu Z."/>
            <person name="Tsui S."/>
        </authorList>
    </citation>
    <scope>NUCLEOTIDE SEQUENCE</scope>
    <source>
        <strain evidence="1">Derf</strain>
        <tissue evidence="1">Whole organism</tissue>
    </source>
</reference>
<organism evidence="1 2">
    <name type="scientific">Dermatophagoides farinae</name>
    <name type="common">American house dust mite</name>
    <dbReference type="NCBI Taxonomy" id="6954"/>
    <lineage>
        <taxon>Eukaryota</taxon>
        <taxon>Metazoa</taxon>
        <taxon>Ecdysozoa</taxon>
        <taxon>Arthropoda</taxon>
        <taxon>Chelicerata</taxon>
        <taxon>Arachnida</taxon>
        <taxon>Acari</taxon>
        <taxon>Acariformes</taxon>
        <taxon>Sarcoptiformes</taxon>
        <taxon>Astigmata</taxon>
        <taxon>Psoroptidia</taxon>
        <taxon>Analgoidea</taxon>
        <taxon>Pyroglyphidae</taxon>
        <taxon>Dermatophagoidinae</taxon>
        <taxon>Dermatophagoides</taxon>
    </lineage>
</organism>
<protein>
    <submittedName>
        <fullName evidence="1">Semaphorin</fullName>
    </submittedName>
</protein>
<dbReference type="EMBL" id="ASGP02000005">
    <property type="protein sequence ID" value="KAH9506310.1"/>
    <property type="molecule type" value="Genomic_DNA"/>
</dbReference>
<comment type="caution">
    <text evidence="1">The sequence shown here is derived from an EMBL/GenBank/DDBJ whole genome shotgun (WGS) entry which is preliminary data.</text>
</comment>
<reference evidence="1" key="1">
    <citation type="submission" date="2013-05" db="EMBL/GenBank/DDBJ databases">
        <authorList>
            <person name="Yim A.K.Y."/>
            <person name="Chan T.F."/>
            <person name="Ji K.M."/>
            <person name="Liu X.Y."/>
            <person name="Zhou J.W."/>
            <person name="Li R.Q."/>
            <person name="Yang K.Y."/>
            <person name="Li J."/>
            <person name="Li M."/>
            <person name="Law P.T.W."/>
            <person name="Wu Y.L."/>
            <person name="Cai Z.L."/>
            <person name="Qin H."/>
            <person name="Bao Y."/>
            <person name="Leung R.K.K."/>
            <person name="Ng P.K.S."/>
            <person name="Zou J."/>
            <person name="Zhong X.J."/>
            <person name="Ran P.X."/>
            <person name="Zhong N.S."/>
            <person name="Liu Z.G."/>
            <person name="Tsui S.K.W."/>
        </authorList>
    </citation>
    <scope>NUCLEOTIDE SEQUENCE</scope>
    <source>
        <strain evidence="1">Derf</strain>
        <tissue evidence="1">Whole organism</tissue>
    </source>
</reference>
<sequence length="64" mass="7365">MDIHSSGAFIVITNIDSDSIIICTDIYSHISFDHIREFSCGHLYYRTLYIDPRRELLYIGAILG</sequence>
<evidence type="ECO:0000313" key="1">
    <source>
        <dbReference type="EMBL" id="KAH9506310.1"/>
    </source>
</evidence>
<accession>A0A922HS52</accession>
<evidence type="ECO:0000313" key="2">
    <source>
        <dbReference type="Proteomes" id="UP000790347"/>
    </source>
</evidence>
<gene>
    <name evidence="1" type="primary">Sema-2a_1</name>
    <name evidence="1" type="ORF">DERF_011050</name>
</gene>
<keyword evidence="2" id="KW-1185">Reference proteome</keyword>
<dbReference type="AlphaFoldDB" id="A0A922HS52"/>
<name>A0A922HS52_DERFA</name>
<dbReference type="Proteomes" id="UP000790347">
    <property type="component" value="Unassembled WGS sequence"/>
</dbReference>